<comment type="caution">
    <text evidence="4">The sequence shown here is derived from an EMBL/GenBank/DDBJ whole genome shotgun (WGS) entry which is preliminary data.</text>
</comment>
<keyword evidence="5" id="KW-1185">Reference proteome</keyword>
<dbReference type="SMART" id="SM00028">
    <property type="entry name" value="TPR"/>
    <property type="match status" value="2"/>
</dbReference>
<dbReference type="Gene3D" id="1.25.40.10">
    <property type="entry name" value="Tetratricopeptide repeat domain"/>
    <property type="match status" value="1"/>
</dbReference>
<evidence type="ECO:0000256" key="2">
    <source>
        <dbReference type="SAM" id="MobiDB-lite"/>
    </source>
</evidence>
<dbReference type="EMBL" id="RJUK01000001">
    <property type="protein sequence ID" value="ROQ21604.1"/>
    <property type="molecule type" value="Genomic_DNA"/>
</dbReference>
<dbReference type="PANTHER" id="PTHR44216">
    <property type="entry name" value="PROTEIN O-MANNOSYL-TRANSFERASE TMTC2"/>
    <property type="match status" value="1"/>
</dbReference>
<dbReference type="InterPro" id="IPR019734">
    <property type="entry name" value="TPR_rpt"/>
</dbReference>
<name>A0A3N1NPC4_9GAMM</name>
<evidence type="ECO:0000256" key="1">
    <source>
        <dbReference type="PROSITE-ProRule" id="PRU00339"/>
    </source>
</evidence>
<dbReference type="InterPro" id="IPR052384">
    <property type="entry name" value="TMTC_O-mannosyltransferase"/>
</dbReference>
<feature type="repeat" description="TPR" evidence="1">
    <location>
        <begin position="103"/>
        <end position="136"/>
    </location>
</feature>
<dbReference type="RefSeq" id="WP_170162899.1">
    <property type="nucleotide sequence ID" value="NZ_RJUK01000001.1"/>
</dbReference>
<dbReference type="GO" id="GO:0000030">
    <property type="term" value="F:mannosyltransferase activity"/>
    <property type="evidence" value="ECO:0007669"/>
    <property type="project" value="TreeGrafter"/>
</dbReference>
<feature type="chain" id="PRO_5018008495" evidence="3">
    <location>
        <begin position="28"/>
        <end position="226"/>
    </location>
</feature>
<dbReference type="PROSITE" id="PS50005">
    <property type="entry name" value="TPR"/>
    <property type="match status" value="1"/>
</dbReference>
<dbReference type="AlphaFoldDB" id="A0A3N1NPC4"/>
<proteinExistence type="predicted"/>
<gene>
    <name evidence="4" type="ORF">EDC38_2230</name>
</gene>
<keyword evidence="3" id="KW-0732">Signal</keyword>
<feature type="region of interest" description="Disordered" evidence="2">
    <location>
        <begin position="35"/>
        <end position="58"/>
    </location>
</feature>
<reference evidence="4 5" key="1">
    <citation type="submission" date="2018-11" db="EMBL/GenBank/DDBJ databases">
        <title>Genomic Encyclopedia of Type Strains, Phase IV (KMG-IV): sequencing the most valuable type-strain genomes for metagenomic binning, comparative biology and taxonomic classification.</title>
        <authorList>
            <person name="Goeker M."/>
        </authorList>
    </citation>
    <scope>NUCLEOTIDE SEQUENCE [LARGE SCALE GENOMIC DNA]</scope>
    <source>
        <strain evidence="4 5">DSM 16974</strain>
    </source>
</reference>
<keyword evidence="1" id="KW-0802">TPR repeat</keyword>
<dbReference type="Proteomes" id="UP000273643">
    <property type="component" value="Unassembled WGS sequence"/>
</dbReference>
<dbReference type="PANTHER" id="PTHR44216:SF3">
    <property type="entry name" value="PROTEIN O-MANNOSYL-TRANSFERASE TMTC2"/>
    <property type="match status" value="1"/>
</dbReference>
<dbReference type="InterPro" id="IPR011990">
    <property type="entry name" value="TPR-like_helical_dom_sf"/>
</dbReference>
<dbReference type="Pfam" id="PF14559">
    <property type="entry name" value="TPR_19"/>
    <property type="match status" value="1"/>
</dbReference>
<accession>A0A3N1NPC4</accession>
<sequence length="226" mass="24786">MAFTDLSAVLRWTVLCAFLGLTACATAPESSPEAEVNVQAEASAPSALPEGPVTPNPYEQATVSVSAKARADFDRALAAMEQGDHSQAQQWLSAMTEQYPALSGPWVNLAKIHSEQGRVAEAKAALEQALSINPNNLDAYNQLALLQREAGAFEAAEQSYWQALTVWPFHAQSHLNLGILLDLYRGEGEQALLHYRAYQQRQDEPDRRVAGWIVDLERRLAAEEAQ</sequence>
<evidence type="ECO:0000256" key="3">
    <source>
        <dbReference type="SAM" id="SignalP"/>
    </source>
</evidence>
<organism evidence="4 5">
    <name type="scientific">Marinimicrobium koreense</name>
    <dbReference type="NCBI Taxonomy" id="306545"/>
    <lineage>
        <taxon>Bacteria</taxon>
        <taxon>Pseudomonadati</taxon>
        <taxon>Pseudomonadota</taxon>
        <taxon>Gammaproteobacteria</taxon>
        <taxon>Cellvibrionales</taxon>
        <taxon>Cellvibrionaceae</taxon>
        <taxon>Marinimicrobium</taxon>
    </lineage>
</organism>
<feature type="signal peptide" evidence="3">
    <location>
        <begin position="1"/>
        <end position="27"/>
    </location>
</feature>
<evidence type="ECO:0000313" key="5">
    <source>
        <dbReference type="Proteomes" id="UP000273643"/>
    </source>
</evidence>
<dbReference type="GO" id="GO:0035269">
    <property type="term" value="P:protein O-linked glycosylation via mannose"/>
    <property type="evidence" value="ECO:0007669"/>
    <property type="project" value="TreeGrafter"/>
</dbReference>
<evidence type="ECO:0000313" key="4">
    <source>
        <dbReference type="EMBL" id="ROQ21604.1"/>
    </source>
</evidence>
<dbReference type="SUPFAM" id="SSF48452">
    <property type="entry name" value="TPR-like"/>
    <property type="match status" value="1"/>
</dbReference>
<protein>
    <submittedName>
        <fullName evidence="4">Tetratricopeptide repeat protein</fullName>
    </submittedName>
</protein>